<dbReference type="PRINTS" id="PR01438">
    <property type="entry name" value="UNVRSLSTRESS"/>
</dbReference>
<dbReference type="InterPro" id="IPR006016">
    <property type="entry name" value="UspA"/>
</dbReference>
<evidence type="ECO:0000313" key="4">
    <source>
        <dbReference type="Proteomes" id="UP000636709"/>
    </source>
</evidence>
<reference evidence="3" key="1">
    <citation type="submission" date="2020-07" db="EMBL/GenBank/DDBJ databases">
        <title>Genome sequence and genetic diversity analysis of an under-domesticated orphan crop, white fonio (Digitaria exilis).</title>
        <authorList>
            <person name="Bennetzen J.L."/>
            <person name="Chen S."/>
            <person name="Ma X."/>
            <person name="Wang X."/>
            <person name="Yssel A.E.J."/>
            <person name="Chaluvadi S.R."/>
            <person name="Johnson M."/>
            <person name="Gangashetty P."/>
            <person name="Hamidou F."/>
            <person name="Sanogo M.D."/>
            <person name="Zwaenepoel A."/>
            <person name="Wallace J."/>
            <person name="Van De Peer Y."/>
            <person name="Van Deynze A."/>
        </authorList>
    </citation>
    <scope>NUCLEOTIDE SEQUENCE</scope>
    <source>
        <tissue evidence="3">Leaves</tissue>
    </source>
</reference>
<feature type="compositionally biased region" description="Low complexity" evidence="1">
    <location>
        <begin position="666"/>
        <end position="680"/>
    </location>
</feature>
<dbReference type="Gene3D" id="3.40.50.620">
    <property type="entry name" value="HUPs"/>
    <property type="match status" value="3"/>
</dbReference>
<evidence type="ECO:0000256" key="1">
    <source>
        <dbReference type="SAM" id="MobiDB-lite"/>
    </source>
</evidence>
<name>A0A835FWJ5_9POAL</name>
<organism evidence="3 4">
    <name type="scientific">Digitaria exilis</name>
    <dbReference type="NCBI Taxonomy" id="1010633"/>
    <lineage>
        <taxon>Eukaryota</taxon>
        <taxon>Viridiplantae</taxon>
        <taxon>Streptophyta</taxon>
        <taxon>Embryophyta</taxon>
        <taxon>Tracheophyta</taxon>
        <taxon>Spermatophyta</taxon>
        <taxon>Magnoliopsida</taxon>
        <taxon>Liliopsida</taxon>
        <taxon>Poales</taxon>
        <taxon>Poaceae</taxon>
        <taxon>PACMAD clade</taxon>
        <taxon>Panicoideae</taxon>
        <taxon>Panicodae</taxon>
        <taxon>Paniceae</taxon>
        <taxon>Anthephorinae</taxon>
        <taxon>Digitaria</taxon>
    </lineage>
</organism>
<dbReference type="PANTHER" id="PTHR46553:SF21">
    <property type="entry name" value="ADENINE NUCLEOTIDE ALPHA HYDROLASE-LIKE SUPERFAMILY PROTEIN"/>
    <property type="match status" value="1"/>
</dbReference>
<evidence type="ECO:0000313" key="3">
    <source>
        <dbReference type="EMBL" id="KAF8776549.1"/>
    </source>
</evidence>
<feature type="domain" description="UspA" evidence="2">
    <location>
        <begin position="682"/>
        <end position="825"/>
    </location>
</feature>
<feature type="domain" description="UspA" evidence="2">
    <location>
        <begin position="202"/>
        <end position="354"/>
    </location>
</feature>
<dbReference type="AlphaFoldDB" id="A0A835FWJ5"/>
<dbReference type="OrthoDB" id="843225at2759"/>
<gene>
    <name evidence="3" type="ORF">HU200_003266</name>
</gene>
<dbReference type="Pfam" id="PF00582">
    <property type="entry name" value="Usp"/>
    <property type="match status" value="3"/>
</dbReference>
<dbReference type="PANTHER" id="PTHR46553">
    <property type="entry name" value="ADENINE NUCLEOTIDE ALPHA HYDROLASES-LIKE SUPERFAMILY PROTEIN"/>
    <property type="match status" value="1"/>
</dbReference>
<dbReference type="SUPFAM" id="SSF52402">
    <property type="entry name" value="Adenine nucleotide alpha hydrolases-like"/>
    <property type="match status" value="3"/>
</dbReference>
<feature type="region of interest" description="Disordered" evidence="1">
    <location>
        <begin position="653"/>
        <end position="680"/>
    </location>
</feature>
<dbReference type="EMBL" id="JACEFO010000191">
    <property type="protein sequence ID" value="KAF8776549.1"/>
    <property type="molecule type" value="Genomic_DNA"/>
</dbReference>
<evidence type="ECO:0000259" key="2">
    <source>
        <dbReference type="Pfam" id="PF00582"/>
    </source>
</evidence>
<accession>A0A835FWJ5</accession>
<comment type="caution">
    <text evidence="3">The sequence shown here is derived from an EMBL/GenBank/DDBJ whole genome shotgun (WGS) entry which is preliminary data.</text>
</comment>
<protein>
    <recommendedName>
        <fullName evidence="2">UspA domain-containing protein</fullName>
    </recommendedName>
</protein>
<dbReference type="InterPro" id="IPR014729">
    <property type="entry name" value="Rossmann-like_a/b/a_fold"/>
</dbReference>
<dbReference type="Proteomes" id="UP000636709">
    <property type="component" value="Unassembled WGS sequence"/>
</dbReference>
<feature type="domain" description="UspA" evidence="2">
    <location>
        <begin position="504"/>
        <end position="625"/>
    </location>
</feature>
<dbReference type="CDD" id="cd23659">
    <property type="entry name" value="USP_At3g01520-like"/>
    <property type="match status" value="3"/>
</dbReference>
<sequence length="831" mass="90475">MVMVFVYRLPLNQTGAHASSPRRPEHRILFVERPPVFVKGRRDPWRLAEALLSEGSEEHPSRDERRPICAWESPPQSHSESIHSFHPSNPFLVHYCPSTKAIWSTVASRESAAVWEKEDKSIHPSSQHSTPINENRRAAVEARGPLLRSGPAEGPTCQTAALTARRKEANQESRGTEEEAYMAEEASSAAAAAPVAAEGKMTMVVGVDESDHSFYALHWALQHFFAPGQAQQYRLVVVTAKPSAASAVGLAGPGAADVLPFVEADLKRSALRVIEKAKELCTQIPQFQPWLKNTNLICLCSMFVMLGRQVSDAEFEALEGDARNVLCDAVERHHAEMLVVGSHGYGAIKRSAILPAISLPLSPALLCSPSAPPIARWHDPCRPCIRDHISRPRNHLLFHSHRESCLHDFLPNDAKIAFEDVQQLCAYNKDATAGGDLSFLRAAILASALPRQWEPPMFQQALARVLACPSKRIYASQVRGLKLSIERGMAAEASSASPAAEKMTVVVGVDESDHSFHALQRVLRHFFPPGQPQRYRLVVVTAIPTAIGVVSPGVVMDVRAFVEADLNRAAQRVLDKAKDICAQVAGDAEFEAVVGDARRVLCDAAERHHAEMLVVGSHGYGAIKRSDLTAISLLPLSPALLCFEAPAMLPASRSPGSPPDLLSEDAPAGGSSSPSPGKKPVMVVGIDDSEHSYYALEWTLQHFFVHGQPQQYKLVVLTAKPPAASVIGIAGVGSAELLPTVEADLKRTVARVIDKAKMLCSEVTDVGYENMEGDARSVICEAVDRHHAEILVIGCHGYSKWKRAVLGSVSDYCTHHAHCSVMVVKRPKHKH</sequence>
<proteinExistence type="predicted"/>
<dbReference type="InterPro" id="IPR006015">
    <property type="entry name" value="Universal_stress_UspA"/>
</dbReference>
<keyword evidence="4" id="KW-1185">Reference proteome</keyword>